<dbReference type="Pfam" id="PF13873">
    <property type="entry name" value="Myb_DNA-bind_5"/>
    <property type="match status" value="1"/>
</dbReference>
<dbReference type="EMBL" id="JAIWYP010000016">
    <property type="protein sequence ID" value="KAH3697552.1"/>
    <property type="molecule type" value="Genomic_DNA"/>
</dbReference>
<dbReference type="AlphaFoldDB" id="A0A9D4BJV7"/>
<dbReference type="InterPro" id="IPR028002">
    <property type="entry name" value="Myb_DNA-bind_5"/>
</dbReference>
<name>A0A9D4BJV7_DREPO</name>
<gene>
    <name evidence="2" type="ORF">DPMN_085055</name>
</gene>
<protein>
    <recommendedName>
        <fullName evidence="1">Myb/SANT-like DNA-binding domain-containing protein</fullName>
    </recommendedName>
</protein>
<evidence type="ECO:0000313" key="2">
    <source>
        <dbReference type="EMBL" id="KAH3697552.1"/>
    </source>
</evidence>
<proteinExistence type="predicted"/>
<dbReference type="Proteomes" id="UP000828390">
    <property type="component" value="Unassembled WGS sequence"/>
</dbReference>
<evidence type="ECO:0000259" key="1">
    <source>
        <dbReference type="Pfam" id="PF13873"/>
    </source>
</evidence>
<evidence type="ECO:0000313" key="3">
    <source>
        <dbReference type="Proteomes" id="UP000828390"/>
    </source>
</evidence>
<organism evidence="2 3">
    <name type="scientific">Dreissena polymorpha</name>
    <name type="common">Zebra mussel</name>
    <name type="synonym">Mytilus polymorpha</name>
    <dbReference type="NCBI Taxonomy" id="45954"/>
    <lineage>
        <taxon>Eukaryota</taxon>
        <taxon>Metazoa</taxon>
        <taxon>Spiralia</taxon>
        <taxon>Lophotrochozoa</taxon>
        <taxon>Mollusca</taxon>
        <taxon>Bivalvia</taxon>
        <taxon>Autobranchia</taxon>
        <taxon>Heteroconchia</taxon>
        <taxon>Euheterodonta</taxon>
        <taxon>Imparidentia</taxon>
        <taxon>Neoheterodontei</taxon>
        <taxon>Myida</taxon>
        <taxon>Dreissenoidea</taxon>
        <taxon>Dreissenidae</taxon>
        <taxon>Dreissena</taxon>
    </lineage>
</organism>
<sequence length="70" mass="8016">MMSLMAIDVIREFMFVNIYQMQESHSNGGPGAARKVRLLWGQLTEKDNAVGNGPRTVNQVKMKWNNMVLY</sequence>
<reference evidence="2" key="1">
    <citation type="journal article" date="2019" name="bioRxiv">
        <title>The Genome of the Zebra Mussel, Dreissena polymorpha: A Resource for Invasive Species Research.</title>
        <authorList>
            <person name="McCartney M.A."/>
            <person name="Auch B."/>
            <person name="Kono T."/>
            <person name="Mallez S."/>
            <person name="Zhang Y."/>
            <person name="Obille A."/>
            <person name="Becker A."/>
            <person name="Abrahante J.E."/>
            <person name="Garbe J."/>
            <person name="Badalamenti J.P."/>
            <person name="Herman A."/>
            <person name="Mangelson H."/>
            <person name="Liachko I."/>
            <person name="Sullivan S."/>
            <person name="Sone E.D."/>
            <person name="Koren S."/>
            <person name="Silverstein K.A.T."/>
            <person name="Beckman K.B."/>
            <person name="Gohl D.M."/>
        </authorList>
    </citation>
    <scope>NUCLEOTIDE SEQUENCE</scope>
    <source>
        <strain evidence="2">Duluth1</strain>
        <tissue evidence="2">Whole animal</tissue>
    </source>
</reference>
<accession>A0A9D4BJV7</accession>
<reference evidence="2" key="2">
    <citation type="submission" date="2020-11" db="EMBL/GenBank/DDBJ databases">
        <authorList>
            <person name="McCartney M.A."/>
            <person name="Auch B."/>
            <person name="Kono T."/>
            <person name="Mallez S."/>
            <person name="Becker A."/>
            <person name="Gohl D.M."/>
            <person name="Silverstein K.A.T."/>
            <person name="Koren S."/>
            <person name="Bechman K.B."/>
            <person name="Herman A."/>
            <person name="Abrahante J.E."/>
            <person name="Garbe J."/>
        </authorList>
    </citation>
    <scope>NUCLEOTIDE SEQUENCE</scope>
    <source>
        <strain evidence="2">Duluth1</strain>
        <tissue evidence="2">Whole animal</tissue>
    </source>
</reference>
<keyword evidence="3" id="KW-1185">Reference proteome</keyword>
<comment type="caution">
    <text evidence="2">The sequence shown here is derived from an EMBL/GenBank/DDBJ whole genome shotgun (WGS) entry which is preliminary data.</text>
</comment>
<feature type="domain" description="Myb/SANT-like DNA-binding" evidence="1">
    <location>
        <begin position="37"/>
        <end position="67"/>
    </location>
</feature>